<feature type="transmembrane region" description="Helical" evidence="1">
    <location>
        <begin position="48"/>
        <end position="67"/>
    </location>
</feature>
<protein>
    <recommendedName>
        <fullName evidence="2">VTT domain-containing protein</fullName>
    </recommendedName>
</protein>
<dbReference type="PANTHER" id="PTHR46431:SF7">
    <property type="entry name" value="SNARE ASSOCIATED GOLGI PROTEIN FAMILY"/>
    <property type="match status" value="1"/>
</dbReference>
<feature type="transmembrane region" description="Helical" evidence="1">
    <location>
        <begin position="124"/>
        <end position="148"/>
    </location>
</feature>
<reference evidence="3" key="1">
    <citation type="journal article" date="2017" name="Nature">
        <title>The genome of Chenopodium quinoa.</title>
        <authorList>
            <person name="Jarvis D.E."/>
            <person name="Ho Y.S."/>
            <person name="Lightfoot D.J."/>
            <person name="Schmoeckel S.M."/>
            <person name="Li B."/>
            <person name="Borm T.J.A."/>
            <person name="Ohyanagi H."/>
            <person name="Mineta K."/>
            <person name="Michell C.T."/>
            <person name="Saber N."/>
            <person name="Kharbatia N.M."/>
            <person name="Rupper R.R."/>
            <person name="Sharp A.R."/>
            <person name="Dally N."/>
            <person name="Boughton B.A."/>
            <person name="Woo Y.H."/>
            <person name="Gao G."/>
            <person name="Schijlen E.G.W.M."/>
            <person name="Guo X."/>
            <person name="Momin A.A."/>
            <person name="Negrao S."/>
            <person name="Al-Babili S."/>
            <person name="Gehring C."/>
            <person name="Roessner U."/>
            <person name="Jung C."/>
            <person name="Murphy K."/>
            <person name="Arold S.T."/>
            <person name="Gojobori T."/>
            <person name="van der Linden C.G."/>
            <person name="van Loo E.N."/>
            <person name="Jellen E.N."/>
            <person name="Maughan P.J."/>
            <person name="Tester M."/>
        </authorList>
    </citation>
    <scope>NUCLEOTIDE SEQUENCE [LARGE SCALE GENOMIC DNA]</scope>
    <source>
        <strain evidence="3">cv. PI 614886</strain>
    </source>
</reference>
<feature type="transmembrane region" description="Helical" evidence="1">
    <location>
        <begin position="184"/>
        <end position="203"/>
    </location>
</feature>
<reference evidence="3" key="2">
    <citation type="submission" date="2021-03" db="UniProtKB">
        <authorList>
            <consortium name="EnsemblPlants"/>
        </authorList>
    </citation>
    <scope>IDENTIFICATION</scope>
</reference>
<dbReference type="Proteomes" id="UP000596660">
    <property type="component" value="Unplaced"/>
</dbReference>
<keyword evidence="1" id="KW-1133">Transmembrane helix</keyword>
<accession>A0A803KYX3</accession>
<dbReference type="PANTHER" id="PTHR46431">
    <property type="entry name" value="EXPRESSED PROTEIN"/>
    <property type="match status" value="1"/>
</dbReference>
<dbReference type="EnsemblPlants" id="AUR62004232-RA">
    <property type="protein sequence ID" value="AUR62004232-RA:cds"/>
    <property type="gene ID" value="AUR62004232"/>
</dbReference>
<feature type="transmembrane region" description="Helical" evidence="1">
    <location>
        <begin position="250"/>
        <end position="273"/>
    </location>
</feature>
<evidence type="ECO:0000313" key="3">
    <source>
        <dbReference type="EnsemblPlants" id="AUR62004232-RA:cds"/>
    </source>
</evidence>
<keyword evidence="1" id="KW-0472">Membrane</keyword>
<dbReference type="Pfam" id="PF09335">
    <property type="entry name" value="VTT_dom"/>
    <property type="match status" value="1"/>
</dbReference>
<feature type="transmembrane region" description="Helical" evidence="1">
    <location>
        <begin position="79"/>
        <end position="112"/>
    </location>
</feature>
<proteinExistence type="predicted"/>
<feature type="transmembrane region" description="Helical" evidence="1">
    <location>
        <begin position="209"/>
        <end position="229"/>
    </location>
</feature>
<dbReference type="AlphaFoldDB" id="A0A803KYX3"/>
<feature type="domain" description="VTT" evidence="2">
    <location>
        <begin position="112"/>
        <end position="232"/>
    </location>
</feature>
<sequence length="290" mass="32832">MEVINADYQLLQNDCVQYDEESPLLLPINHEIQNNNRVVNRRWLNMPLTWLMIVLGTVIAISAIVIIKRFAPSFAKKEVIPVVLWLIQTCSPPVLAAILFAAIALCPLLLLPTVQFKWIVGMTFGYGIGFLLIMAAVTVAVSLPYFIAYHLFLHKIEKWLINHPEKAAFVKFAGEGDWSHQFRFVALIRLSPFPYVVFNYVAVVTGVKYSSYLVGTLIGMVPDVLLAMYSGKLFRTVAQAMEEHTHVSKYHLIFDGIGFCLSAVSTIAIGFYAKRRLKQLQQAEEQQQLR</sequence>
<keyword evidence="4" id="KW-1185">Reference proteome</keyword>
<dbReference type="OMA" id="WMGMLPE"/>
<evidence type="ECO:0000313" key="4">
    <source>
        <dbReference type="Proteomes" id="UP000596660"/>
    </source>
</evidence>
<dbReference type="InterPro" id="IPR032816">
    <property type="entry name" value="VTT_dom"/>
</dbReference>
<evidence type="ECO:0000259" key="2">
    <source>
        <dbReference type="Pfam" id="PF09335"/>
    </source>
</evidence>
<name>A0A803KYX3_CHEQI</name>
<dbReference type="Gramene" id="AUR62004232-RA">
    <property type="protein sequence ID" value="AUR62004232-RA:cds"/>
    <property type="gene ID" value="AUR62004232"/>
</dbReference>
<organism evidence="3 4">
    <name type="scientific">Chenopodium quinoa</name>
    <name type="common">Quinoa</name>
    <dbReference type="NCBI Taxonomy" id="63459"/>
    <lineage>
        <taxon>Eukaryota</taxon>
        <taxon>Viridiplantae</taxon>
        <taxon>Streptophyta</taxon>
        <taxon>Embryophyta</taxon>
        <taxon>Tracheophyta</taxon>
        <taxon>Spermatophyta</taxon>
        <taxon>Magnoliopsida</taxon>
        <taxon>eudicotyledons</taxon>
        <taxon>Gunneridae</taxon>
        <taxon>Pentapetalae</taxon>
        <taxon>Caryophyllales</taxon>
        <taxon>Chenopodiaceae</taxon>
        <taxon>Chenopodioideae</taxon>
        <taxon>Atripliceae</taxon>
        <taxon>Chenopodium</taxon>
    </lineage>
</organism>
<evidence type="ECO:0000256" key="1">
    <source>
        <dbReference type="SAM" id="Phobius"/>
    </source>
</evidence>
<keyword evidence="1" id="KW-0812">Transmembrane</keyword>